<dbReference type="Gene3D" id="3.90.1150.10">
    <property type="entry name" value="Aspartate Aminotransferase, domain 1"/>
    <property type="match status" value="1"/>
</dbReference>
<name>A0ABX0VAY5_9HYPH</name>
<organism evidence="3 4">
    <name type="scientific">Pseudochelatococcus lubricantis</name>
    <dbReference type="NCBI Taxonomy" id="1538102"/>
    <lineage>
        <taxon>Bacteria</taxon>
        <taxon>Pseudomonadati</taxon>
        <taxon>Pseudomonadota</taxon>
        <taxon>Alphaproteobacteria</taxon>
        <taxon>Hyphomicrobiales</taxon>
        <taxon>Chelatococcaceae</taxon>
        <taxon>Pseudochelatococcus</taxon>
    </lineage>
</organism>
<feature type="region of interest" description="Disordered" evidence="1">
    <location>
        <begin position="1"/>
        <end position="21"/>
    </location>
</feature>
<dbReference type="Pfam" id="PF00464">
    <property type="entry name" value="SHMT"/>
    <property type="match status" value="1"/>
</dbReference>
<reference evidence="3 4" key="1">
    <citation type="submission" date="2020-03" db="EMBL/GenBank/DDBJ databases">
        <title>Genomic Encyclopedia of Type Strains, Phase IV (KMG-IV): sequencing the most valuable type-strain genomes for metagenomic binning, comparative biology and taxonomic classification.</title>
        <authorList>
            <person name="Goeker M."/>
        </authorList>
    </citation>
    <scope>NUCLEOTIDE SEQUENCE [LARGE SCALE GENOMIC DNA]</scope>
    <source>
        <strain evidence="3 4">DSM 103870</strain>
    </source>
</reference>
<evidence type="ECO:0000313" key="3">
    <source>
        <dbReference type="EMBL" id="NIJ60321.1"/>
    </source>
</evidence>
<dbReference type="SUPFAM" id="SSF53383">
    <property type="entry name" value="PLP-dependent transferases"/>
    <property type="match status" value="1"/>
</dbReference>
<feature type="domain" description="Serine hydroxymethyltransferase-like" evidence="2">
    <location>
        <begin position="8"/>
        <end position="48"/>
    </location>
</feature>
<dbReference type="InterPro" id="IPR015422">
    <property type="entry name" value="PyrdxlP-dep_Trfase_small"/>
</dbReference>
<dbReference type="InterPro" id="IPR015424">
    <property type="entry name" value="PyrdxlP-dep_Trfase"/>
</dbReference>
<dbReference type="InterPro" id="IPR039429">
    <property type="entry name" value="SHMT-like_dom"/>
</dbReference>
<keyword evidence="4" id="KW-1185">Reference proteome</keyword>
<comment type="caution">
    <text evidence="3">The sequence shown here is derived from an EMBL/GenBank/DDBJ whole genome shotgun (WGS) entry which is preliminary data.</text>
</comment>
<proteinExistence type="predicted"/>
<gene>
    <name evidence="3" type="ORF">FHS82_004192</name>
</gene>
<dbReference type="Proteomes" id="UP001429580">
    <property type="component" value="Unassembled WGS sequence"/>
</dbReference>
<evidence type="ECO:0000313" key="4">
    <source>
        <dbReference type="Proteomes" id="UP001429580"/>
    </source>
</evidence>
<accession>A0ABX0VAY5</accession>
<protein>
    <submittedName>
        <fullName evidence="3">Glycine/serine hydroxymethyltransferase</fullName>
    </submittedName>
</protein>
<sequence length="84" mass="9171">MLIPHYDLNKNAIPNDPEKPMVTSGVRVGSAAGTSRGFGPCEYRLIGNLMLDTLRSVRADTLDADRACISGQVHELVARFPLPY</sequence>
<evidence type="ECO:0000259" key="2">
    <source>
        <dbReference type="Pfam" id="PF00464"/>
    </source>
</evidence>
<dbReference type="EMBL" id="JAASQI010000022">
    <property type="protein sequence ID" value="NIJ60321.1"/>
    <property type="molecule type" value="Genomic_DNA"/>
</dbReference>
<evidence type="ECO:0000256" key="1">
    <source>
        <dbReference type="SAM" id="MobiDB-lite"/>
    </source>
</evidence>